<protein>
    <recommendedName>
        <fullName evidence="3">HTH cro/C1-type domain-containing protein</fullName>
    </recommendedName>
</protein>
<dbReference type="RefSeq" id="WP_330093909.1">
    <property type="nucleotide sequence ID" value="NZ_JAUZMY010000026.1"/>
</dbReference>
<name>A0ABU7KD35_9ACTN</name>
<gene>
    <name evidence="1" type="ORF">Q8791_23255</name>
</gene>
<dbReference type="EMBL" id="JAUZMY010000026">
    <property type="protein sequence ID" value="MEE2040140.1"/>
    <property type="molecule type" value="Genomic_DNA"/>
</dbReference>
<evidence type="ECO:0000313" key="2">
    <source>
        <dbReference type="Proteomes" id="UP001356095"/>
    </source>
</evidence>
<organism evidence="1 2">
    <name type="scientific">Nocardiopsis codii</name>
    <dbReference type="NCBI Taxonomy" id="3065942"/>
    <lineage>
        <taxon>Bacteria</taxon>
        <taxon>Bacillati</taxon>
        <taxon>Actinomycetota</taxon>
        <taxon>Actinomycetes</taxon>
        <taxon>Streptosporangiales</taxon>
        <taxon>Nocardiopsidaceae</taxon>
        <taxon>Nocardiopsis</taxon>
    </lineage>
</organism>
<evidence type="ECO:0008006" key="3">
    <source>
        <dbReference type="Google" id="ProtNLM"/>
    </source>
</evidence>
<proteinExistence type="predicted"/>
<reference evidence="1 2" key="1">
    <citation type="submission" date="2023-08" db="EMBL/GenBank/DDBJ databases">
        <authorList>
            <person name="Girao M."/>
            <person name="Carvalho M.F."/>
        </authorList>
    </citation>
    <scope>NUCLEOTIDE SEQUENCE [LARGE SCALE GENOMIC DNA]</scope>
    <source>
        <strain evidence="1 2">CT-R113</strain>
    </source>
</reference>
<sequence>METSPPDAQHEAYTHAQTERDVPATVRAQRISAALNRARGIRGEKWSEIAAGARVSEPTLRHIRATGAMPQVKTIHGLESHFGWSAGTVLAIYNGEPAPEQAPITNEPAPPPGKGFRWAERPDGVTDYYLTFEIGGQEVDLRIADLDGEGREAMQAKLLAIKRRTSSLKV</sequence>
<dbReference type="Proteomes" id="UP001356095">
    <property type="component" value="Unassembled WGS sequence"/>
</dbReference>
<keyword evidence="2" id="KW-1185">Reference proteome</keyword>
<evidence type="ECO:0000313" key="1">
    <source>
        <dbReference type="EMBL" id="MEE2040140.1"/>
    </source>
</evidence>
<comment type="caution">
    <text evidence="1">The sequence shown here is derived from an EMBL/GenBank/DDBJ whole genome shotgun (WGS) entry which is preliminary data.</text>
</comment>
<accession>A0ABU7KD35</accession>